<dbReference type="RefSeq" id="WP_216559726.1">
    <property type="nucleotide sequence ID" value="NZ_JAHLOH010000038.1"/>
</dbReference>
<keyword evidence="2" id="KW-1185">Reference proteome</keyword>
<gene>
    <name evidence="1" type="ORF">NE686_06665</name>
</gene>
<evidence type="ECO:0000313" key="1">
    <source>
        <dbReference type="EMBL" id="MCQ4922758.1"/>
    </source>
</evidence>
<dbReference type="PANTHER" id="PTHR28047:SF5">
    <property type="entry name" value="PROTEIN DCG1"/>
    <property type="match status" value="1"/>
</dbReference>
<dbReference type="InterPro" id="IPR015942">
    <property type="entry name" value="Asp/Glu/hydantoin_racemase"/>
</dbReference>
<proteinExistence type="predicted"/>
<dbReference type="Proteomes" id="UP001524478">
    <property type="component" value="Unassembled WGS sequence"/>
</dbReference>
<dbReference type="Pfam" id="PF01177">
    <property type="entry name" value="Asp_Glu_race"/>
    <property type="match status" value="1"/>
</dbReference>
<name>A0ABT1S8G9_9FIRM</name>
<reference evidence="1 2" key="1">
    <citation type="submission" date="2022-06" db="EMBL/GenBank/DDBJ databases">
        <title>Isolation of gut microbiota from human fecal samples.</title>
        <authorList>
            <person name="Pamer E.G."/>
            <person name="Barat B."/>
            <person name="Waligurski E."/>
            <person name="Medina S."/>
            <person name="Paddock L."/>
            <person name="Mostad J."/>
        </authorList>
    </citation>
    <scope>NUCLEOTIDE SEQUENCE [LARGE SCALE GENOMIC DNA]</scope>
    <source>
        <strain evidence="1 2">DFI.7.95</strain>
    </source>
</reference>
<dbReference type="InterPro" id="IPR052186">
    <property type="entry name" value="Hydantoin_racemase-like"/>
</dbReference>
<comment type="caution">
    <text evidence="1">The sequence shown here is derived from an EMBL/GenBank/DDBJ whole genome shotgun (WGS) entry which is preliminary data.</text>
</comment>
<protein>
    <submittedName>
        <fullName evidence="1">Aspartate/glutamate racemase family protein</fullName>
    </submittedName>
</protein>
<evidence type="ECO:0000313" key="2">
    <source>
        <dbReference type="Proteomes" id="UP001524478"/>
    </source>
</evidence>
<organism evidence="1 2">
    <name type="scientific">Tissierella carlieri</name>
    <dbReference type="NCBI Taxonomy" id="689904"/>
    <lineage>
        <taxon>Bacteria</taxon>
        <taxon>Bacillati</taxon>
        <taxon>Bacillota</taxon>
        <taxon>Tissierellia</taxon>
        <taxon>Tissierellales</taxon>
        <taxon>Tissierellaceae</taxon>
        <taxon>Tissierella</taxon>
    </lineage>
</organism>
<sequence length="242" mass="26633">MKILVANPNSSEIVTGIIMKSAARKAKETTELIPLTNPKGTKNIDCGFADYQSVWSFIRAILEKVEEVKPDAVVLAGFGNVGVFALKEALSIPVISISEGTQTIAGLLGHKYTVLTMLKQFIPYQEDLVRLYRLENKCASVRAINVNVEKCVTDREETLNQLKDEILKIVEEDGAEVVILGCAGLCGYDEALQELVGLPVLDPVTVAIKIAEMMVETGLTHSKKRKFAFPPQEFDAYMWNGN</sequence>
<dbReference type="PANTHER" id="PTHR28047">
    <property type="entry name" value="PROTEIN DCG1"/>
    <property type="match status" value="1"/>
</dbReference>
<accession>A0ABT1S8G9</accession>
<dbReference type="EMBL" id="JANGAC010000004">
    <property type="protein sequence ID" value="MCQ4922758.1"/>
    <property type="molecule type" value="Genomic_DNA"/>
</dbReference>